<feature type="transmembrane region" description="Helical" evidence="12">
    <location>
        <begin position="88"/>
        <end position="110"/>
    </location>
</feature>
<keyword evidence="4" id="KW-0997">Cell inner membrane</keyword>
<feature type="transmembrane region" description="Helical" evidence="12">
    <location>
        <begin position="234"/>
        <end position="258"/>
    </location>
</feature>
<evidence type="ECO:0000256" key="11">
    <source>
        <dbReference type="ARBA" id="ARBA00023136"/>
    </source>
</evidence>
<feature type="transmembrane region" description="Helical" evidence="12">
    <location>
        <begin position="48"/>
        <end position="68"/>
    </location>
</feature>
<evidence type="ECO:0000256" key="8">
    <source>
        <dbReference type="ARBA" id="ARBA00023002"/>
    </source>
</evidence>
<dbReference type="EMBL" id="JABMOJ010000435">
    <property type="protein sequence ID" value="NQV65977.1"/>
    <property type="molecule type" value="Genomic_DNA"/>
</dbReference>
<keyword evidence="8" id="KW-0560">Oxidoreductase</keyword>
<feature type="transmembrane region" description="Helical" evidence="12">
    <location>
        <begin position="116"/>
        <end position="136"/>
    </location>
</feature>
<name>A0A972W0B5_9GAMM</name>
<keyword evidence="9" id="KW-0408">Iron</keyword>
<dbReference type="PANTHER" id="PTHR38674">
    <property type="entry name" value="ALKANE 1-MONOOXYGENASE 1"/>
    <property type="match status" value="1"/>
</dbReference>
<feature type="transmembrane region" description="Helical" evidence="12">
    <location>
        <begin position="339"/>
        <end position="355"/>
    </location>
</feature>
<comment type="subcellular location">
    <subcellularLocation>
        <location evidence="1">Cell inner membrane</location>
        <topology evidence="1">Multi-pass membrane protein</topology>
    </subcellularLocation>
</comment>
<dbReference type="GO" id="GO:0004497">
    <property type="term" value="F:monooxygenase activity"/>
    <property type="evidence" value="ECO:0007669"/>
    <property type="project" value="UniProtKB-KW"/>
</dbReference>
<evidence type="ECO:0000256" key="9">
    <source>
        <dbReference type="ARBA" id="ARBA00023004"/>
    </source>
</evidence>
<dbReference type="InterPro" id="IPR005804">
    <property type="entry name" value="FA_desaturase_dom"/>
</dbReference>
<evidence type="ECO:0000256" key="10">
    <source>
        <dbReference type="ARBA" id="ARBA00023033"/>
    </source>
</evidence>
<evidence type="ECO:0000313" key="14">
    <source>
        <dbReference type="EMBL" id="NQV65977.1"/>
    </source>
</evidence>
<keyword evidence="3" id="KW-1003">Cell membrane</keyword>
<feature type="domain" description="Fatty acid desaturase" evidence="13">
    <location>
        <begin position="117"/>
        <end position="330"/>
    </location>
</feature>
<dbReference type="GO" id="GO:0005886">
    <property type="term" value="C:plasma membrane"/>
    <property type="evidence" value="ECO:0007669"/>
    <property type="project" value="UniProtKB-SubCell"/>
</dbReference>
<keyword evidence="5 12" id="KW-0812">Transmembrane</keyword>
<dbReference type="CDD" id="cd03512">
    <property type="entry name" value="Alkane-hydroxylase"/>
    <property type="match status" value="1"/>
</dbReference>
<evidence type="ECO:0000256" key="1">
    <source>
        <dbReference type="ARBA" id="ARBA00004429"/>
    </source>
</evidence>
<proteinExistence type="inferred from homology"/>
<dbReference type="AlphaFoldDB" id="A0A972W0B5"/>
<keyword evidence="11 12" id="KW-0472">Membrane</keyword>
<sequence length="394" mass="45496">MTTYSIDTADQGTVTYTDQKRWWWLLSLVNPLIPLFGIVGHWLTGSELWLLVPLGMMFIMGPAFDWLFGEDENNPPEILVPQLEEDTYYRWLTYLTVPAHYITFLAVAIWVGTHSLTWWGFIALTVALGFADGFAINTGHELGHKRTKVETWLAKIVLAVPAYGHFWIEHNRGHHRDVATPDDPASARMGESIYQFARREIPGAFHRAWMLEHERLCRKGVPVWSIHNEVLQSYMITVVLQVGLIATFGWIMLPFLIIHNFFSWWVLTSANYIEHYGLLRAQQADGKYERCQPHHSWNANHKYSNLLLFHLQRHSDHHANPTRRYQSLRDFPDLPSLPSGYYGMYVIAYLPALWFKMMDSRLMALPHIQGDLSKVNINPDSLAAIQAKYGHADA</sequence>
<dbReference type="GO" id="GO:0046872">
    <property type="term" value="F:metal ion binding"/>
    <property type="evidence" value="ECO:0007669"/>
    <property type="project" value="UniProtKB-KW"/>
</dbReference>
<organism evidence="14 15">
    <name type="scientific">SAR86 cluster bacterium</name>
    <dbReference type="NCBI Taxonomy" id="2030880"/>
    <lineage>
        <taxon>Bacteria</taxon>
        <taxon>Pseudomonadati</taxon>
        <taxon>Pseudomonadota</taxon>
        <taxon>Gammaproteobacteria</taxon>
        <taxon>SAR86 cluster</taxon>
    </lineage>
</organism>
<dbReference type="InterPro" id="IPR033885">
    <property type="entry name" value="AlkB/XylM"/>
</dbReference>
<evidence type="ECO:0000256" key="5">
    <source>
        <dbReference type="ARBA" id="ARBA00022692"/>
    </source>
</evidence>
<dbReference type="Pfam" id="PF00487">
    <property type="entry name" value="FA_desaturase"/>
    <property type="match status" value="1"/>
</dbReference>
<dbReference type="PANTHER" id="PTHR38674:SF1">
    <property type="entry name" value="ALKANE 1-MONOOXYGENASE 1"/>
    <property type="match status" value="1"/>
</dbReference>
<keyword evidence="7 12" id="KW-1133">Transmembrane helix</keyword>
<gene>
    <name evidence="14" type="ORF">HQ497_11500</name>
</gene>
<dbReference type="Proteomes" id="UP000754644">
    <property type="component" value="Unassembled WGS sequence"/>
</dbReference>
<evidence type="ECO:0000256" key="3">
    <source>
        <dbReference type="ARBA" id="ARBA00022475"/>
    </source>
</evidence>
<evidence type="ECO:0000256" key="6">
    <source>
        <dbReference type="ARBA" id="ARBA00022723"/>
    </source>
</evidence>
<comment type="caution">
    <text evidence="14">The sequence shown here is derived from an EMBL/GenBank/DDBJ whole genome shotgun (WGS) entry which is preliminary data.</text>
</comment>
<dbReference type="GO" id="GO:0006629">
    <property type="term" value="P:lipid metabolic process"/>
    <property type="evidence" value="ECO:0007669"/>
    <property type="project" value="InterPro"/>
</dbReference>
<evidence type="ECO:0000259" key="13">
    <source>
        <dbReference type="Pfam" id="PF00487"/>
    </source>
</evidence>
<keyword evidence="6" id="KW-0479">Metal-binding</keyword>
<keyword evidence="10" id="KW-0503">Monooxygenase</keyword>
<accession>A0A972W0B5</accession>
<evidence type="ECO:0000256" key="2">
    <source>
        <dbReference type="ARBA" id="ARBA00010823"/>
    </source>
</evidence>
<reference evidence="14" key="1">
    <citation type="submission" date="2020-05" db="EMBL/GenBank/DDBJ databases">
        <title>Sulfur intermediates as new biogeochemical hubs in an aquatic model microbial ecosystem.</title>
        <authorList>
            <person name="Vigneron A."/>
        </authorList>
    </citation>
    <scope>NUCLEOTIDE SEQUENCE</scope>
    <source>
        <strain evidence="14">Bin.250</strain>
    </source>
</reference>
<comment type="similarity">
    <text evidence="2">Belongs to the fatty acid desaturase type 1 family. AlkB subfamily.</text>
</comment>
<evidence type="ECO:0000256" key="4">
    <source>
        <dbReference type="ARBA" id="ARBA00022519"/>
    </source>
</evidence>
<evidence type="ECO:0000256" key="7">
    <source>
        <dbReference type="ARBA" id="ARBA00022989"/>
    </source>
</evidence>
<feature type="transmembrane region" description="Helical" evidence="12">
    <location>
        <begin position="22"/>
        <end position="42"/>
    </location>
</feature>
<evidence type="ECO:0000313" key="15">
    <source>
        <dbReference type="Proteomes" id="UP000754644"/>
    </source>
</evidence>
<protein>
    <submittedName>
        <fullName evidence="14">Alkane 1-monooxygenase</fullName>
    </submittedName>
</protein>
<evidence type="ECO:0000256" key="12">
    <source>
        <dbReference type="SAM" id="Phobius"/>
    </source>
</evidence>